<feature type="non-terminal residue" evidence="1">
    <location>
        <position position="1"/>
    </location>
</feature>
<comment type="caution">
    <text evidence="1">The sequence shown here is derived from an EMBL/GenBank/DDBJ whole genome shotgun (WGS) entry which is preliminary data.</text>
</comment>
<protein>
    <submittedName>
        <fullName evidence="1">32869_t:CDS:1</fullName>
    </submittedName>
</protein>
<name>A0ACA9KBT5_9GLOM</name>
<accession>A0ACA9KBT5</accession>
<gene>
    <name evidence="1" type="ORF">RPERSI_LOCUS244</name>
</gene>
<dbReference type="Proteomes" id="UP000789920">
    <property type="component" value="Unassembled WGS sequence"/>
</dbReference>
<proteinExistence type="predicted"/>
<keyword evidence="2" id="KW-1185">Reference proteome</keyword>
<organism evidence="1 2">
    <name type="scientific">Racocetra persica</name>
    <dbReference type="NCBI Taxonomy" id="160502"/>
    <lineage>
        <taxon>Eukaryota</taxon>
        <taxon>Fungi</taxon>
        <taxon>Fungi incertae sedis</taxon>
        <taxon>Mucoromycota</taxon>
        <taxon>Glomeromycotina</taxon>
        <taxon>Glomeromycetes</taxon>
        <taxon>Diversisporales</taxon>
        <taxon>Gigasporaceae</taxon>
        <taxon>Racocetra</taxon>
    </lineage>
</organism>
<dbReference type="EMBL" id="CAJVQC010000181">
    <property type="protein sequence ID" value="CAG8463188.1"/>
    <property type="molecule type" value="Genomic_DNA"/>
</dbReference>
<evidence type="ECO:0000313" key="1">
    <source>
        <dbReference type="EMBL" id="CAG8463188.1"/>
    </source>
</evidence>
<reference evidence="1" key="1">
    <citation type="submission" date="2021-06" db="EMBL/GenBank/DDBJ databases">
        <authorList>
            <person name="Kallberg Y."/>
            <person name="Tangrot J."/>
            <person name="Rosling A."/>
        </authorList>
    </citation>
    <scope>NUCLEOTIDE SEQUENCE</scope>
    <source>
        <strain evidence="1">MA461A</strain>
    </source>
</reference>
<sequence length="39" mass="4520">QIDQMNEQNKATMNEQIKATMNEINDQIKETTGTWPVLL</sequence>
<evidence type="ECO:0000313" key="2">
    <source>
        <dbReference type="Proteomes" id="UP000789920"/>
    </source>
</evidence>